<dbReference type="GO" id="GO:0005507">
    <property type="term" value="F:copper ion binding"/>
    <property type="evidence" value="ECO:0007669"/>
    <property type="project" value="InterPro"/>
</dbReference>
<dbReference type="CDD" id="cd00371">
    <property type="entry name" value="HMA"/>
    <property type="match status" value="1"/>
</dbReference>
<accession>A0A926NGF1</accession>
<protein>
    <submittedName>
        <fullName evidence="3">Heavy-metal-associated domain-containing protein</fullName>
    </submittedName>
</protein>
<keyword evidence="1" id="KW-0479">Metal-binding</keyword>
<name>A0A926NGF1_9BACL</name>
<dbReference type="InterPro" id="IPR006122">
    <property type="entry name" value="HMA_Cu_ion-bd"/>
</dbReference>
<dbReference type="FunFam" id="3.30.70.100:FF:000001">
    <property type="entry name" value="ATPase copper transporting beta"/>
    <property type="match status" value="1"/>
</dbReference>
<dbReference type="Gene3D" id="3.30.70.100">
    <property type="match status" value="1"/>
</dbReference>
<dbReference type="PROSITE" id="PS50846">
    <property type="entry name" value="HMA_2"/>
    <property type="match status" value="1"/>
</dbReference>
<evidence type="ECO:0000313" key="4">
    <source>
        <dbReference type="Proteomes" id="UP000661691"/>
    </source>
</evidence>
<comment type="caution">
    <text evidence="3">The sequence shown here is derived from an EMBL/GenBank/DDBJ whole genome shotgun (WGS) entry which is preliminary data.</text>
</comment>
<dbReference type="Proteomes" id="UP000661691">
    <property type="component" value="Unassembled WGS sequence"/>
</dbReference>
<dbReference type="SUPFAM" id="SSF55008">
    <property type="entry name" value="HMA, heavy metal-associated domain"/>
    <property type="match status" value="1"/>
</dbReference>
<dbReference type="Pfam" id="PF00403">
    <property type="entry name" value="HMA"/>
    <property type="match status" value="1"/>
</dbReference>
<dbReference type="RefSeq" id="WP_191140886.1">
    <property type="nucleotide sequence ID" value="NZ_JACXAG020000009.1"/>
</dbReference>
<evidence type="ECO:0000256" key="1">
    <source>
        <dbReference type="ARBA" id="ARBA00022723"/>
    </source>
</evidence>
<gene>
    <name evidence="3" type="ORF">IC620_12215</name>
</gene>
<feature type="domain" description="HMA" evidence="2">
    <location>
        <begin position="2"/>
        <end position="66"/>
    </location>
</feature>
<evidence type="ECO:0000313" key="3">
    <source>
        <dbReference type="EMBL" id="MBD1373119.1"/>
    </source>
</evidence>
<reference evidence="3" key="1">
    <citation type="submission" date="2020-09" db="EMBL/GenBank/DDBJ databases">
        <title>A novel bacterium of genus Hazenella, isolated from South China Sea.</title>
        <authorList>
            <person name="Huang H."/>
            <person name="Mo K."/>
            <person name="Hu Y."/>
        </authorList>
    </citation>
    <scope>NUCLEOTIDE SEQUENCE</scope>
    <source>
        <strain evidence="3">IB182357</strain>
    </source>
</reference>
<dbReference type="AlphaFoldDB" id="A0A926NGF1"/>
<dbReference type="NCBIfam" id="TIGR00003">
    <property type="entry name" value="copper ion binding protein"/>
    <property type="match status" value="1"/>
</dbReference>
<dbReference type="PRINTS" id="PR00944">
    <property type="entry name" value="CUEXPORT"/>
</dbReference>
<dbReference type="GO" id="GO:0006825">
    <property type="term" value="P:copper ion transport"/>
    <property type="evidence" value="ECO:0007669"/>
    <property type="project" value="InterPro"/>
</dbReference>
<dbReference type="EMBL" id="JACXAH010000018">
    <property type="protein sequence ID" value="MBD1373119.1"/>
    <property type="molecule type" value="Genomic_DNA"/>
</dbReference>
<keyword evidence="4" id="KW-1185">Reference proteome</keyword>
<evidence type="ECO:0000259" key="2">
    <source>
        <dbReference type="PROSITE" id="PS50846"/>
    </source>
</evidence>
<organism evidence="3 4">
    <name type="scientific">Polycladospora coralii</name>
    <dbReference type="NCBI Taxonomy" id="2771432"/>
    <lineage>
        <taxon>Bacteria</taxon>
        <taxon>Bacillati</taxon>
        <taxon>Bacillota</taxon>
        <taxon>Bacilli</taxon>
        <taxon>Bacillales</taxon>
        <taxon>Thermoactinomycetaceae</taxon>
        <taxon>Polycladospora</taxon>
    </lineage>
</organism>
<sequence length="67" mass="7542">MKKETLQVEGMSCNHCVNAIKGALEKIEVEAQIDLATKKVSVSYDERQVELAQIKETITDQGYDIKE</sequence>
<dbReference type="InterPro" id="IPR000428">
    <property type="entry name" value="Cu-bd"/>
</dbReference>
<proteinExistence type="predicted"/>
<dbReference type="InterPro" id="IPR036163">
    <property type="entry name" value="HMA_dom_sf"/>
</dbReference>
<dbReference type="InterPro" id="IPR006121">
    <property type="entry name" value="HMA_dom"/>
</dbReference>